<dbReference type="EMBL" id="FNEI01000002">
    <property type="protein sequence ID" value="SDI42158.1"/>
    <property type="molecule type" value="Genomic_DNA"/>
</dbReference>
<evidence type="ECO:0008006" key="4">
    <source>
        <dbReference type="Google" id="ProtNLM"/>
    </source>
</evidence>
<accession>A0A1G8KFJ3</accession>
<keyword evidence="3" id="KW-1185">Reference proteome</keyword>
<organism evidence="2 3">
    <name type="scientific">Arthrobacter cupressi</name>
    <dbReference type="NCBI Taxonomy" id="1045773"/>
    <lineage>
        <taxon>Bacteria</taxon>
        <taxon>Bacillati</taxon>
        <taxon>Actinomycetota</taxon>
        <taxon>Actinomycetes</taxon>
        <taxon>Micrococcales</taxon>
        <taxon>Micrococcaceae</taxon>
        <taxon>Arthrobacter</taxon>
    </lineage>
</organism>
<feature type="signal peptide" evidence="1">
    <location>
        <begin position="1"/>
        <end position="30"/>
    </location>
</feature>
<feature type="chain" id="PRO_5038368164" description="Lipoprotein" evidence="1">
    <location>
        <begin position="31"/>
        <end position="146"/>
    </location>
</feature>
<proteinExistence type="predicted"/>
<dbReference type="OrthoDB" id="4941933at2"/>
<dbReference type="STRING" id="1045773.SAMN05216555_102234"/>
<gene>
    <name evidence="2" type="ORF">SAMN05216555_102234</name>
</gene>
<sequence length="146" mass="14670">MAFLPSTARAVLRCAALGSMAALALASCSAAPSVEDADVPAWKAKVLPAATGIALEDSGKLLKREPLVKAAEVPAGDYTLTVACDGGGKAFFAVSSGGREITEAGAACNGSYETARVALPAGGTVKVTTNSVDVPLLYAYQLVPAR</sequence>
<name>A0A1G8KFJ3_9MICC</name>
<evidence type="ECO:0000313" key="2">
    <source>
        <dbReference type="EMBL" id="SDI42158.1"/>
    </source>
</evidence>
<dbReference type="RefSeq" id="WP_074586943.1">
    <property type="nucleotide sequence ID" value="NZ_FNEI01000002.1"/>
</dbReference>
<evidence type="ECO:0000313" key="3">
    <source>
        <dbReference type="Proteomes" id="UP000182130"/>
    </source>
</evidence>
<dbReference type="AlphaFoldDB" id="A0A1G8KFJ3"/>
<keyword evidence="1" id="KW-0732">Signal</keyword>
<protein>
    <recommendedName>
        <fullName evidence="4">Lipoprotein</fullName>
    </recommendedName>
</protein>
<evidence type="ECO:0000256" key="1">
    <source>
        <dbReference type="SAM" id="SignalP"/>
    </source>
</evidence>
<dbReference type="Proteomes" id="UP000182130">
    <property type="component" value="Unassembled WGS sequence"/>
</dbReference>
<reference evidence="3" key="1">
    <citation type="submission" date="2016-10" db="EMBL/GenBank/DDBJ databases">
        <authorList>
            <person name="Varghese N."/>
            <person name="Submissions S."/>
        </authorList>
    </citation>
    <scope>NUCLEOTIDE SEQUENCE [LARGE SCALE GENOMIC DNA]</scope>
    <source>
        <strain evidence="3">CGMCC 1.10783</strain>
    </source>
</reference>